<protein>
    <submittedName>
        <fullName evidence="4">Uncharacterized protein</fullName>
    </submittedName>
</protein>
<dbReference type="AlphaFoldDB" id="A0A2T8MP17"/>
<dbReference type="EMBL" id="AAKSWZ010000028">
    <property type="protein sequence ID" value="ECV0505501.1"/>
    <property type="molecule type" value="Genomic_DNA"/>
</dbReference>
<gene>
    <name evidence="1" type="ORF">BUM38_02315</name>
    <name evidence="5" type="ORF">D3F51_17095</name>
    <name evidence="4" type="ORF">D3T63_13290</name>
    <name evidence="3" type="ORF">D4T67_08655</name>
    <name evidence="2" type="ORF">DUZ69_09490</name>
</gene>
<evidence type="ECO:0000313" key="1">
    <source>
        <dbReference type="EMBL" id="ECS6133857.1"/>
    </source>
</evidence>
<comment type="caution">
    <text evidence="4">The sequence shown here is derived from an EMBL/GenBank/DDBJ whole genome shotgun (WGS) entry which is preliminary data.</text>
</comment>
<evidence type="ECO:0000313" key="3">
    <source>
        <dbReference type="EMBL" id="ECT3924048.1"/>
    </source>
</evidence>
<dbReference type="EMBL" id="AAKKDH010000001">
    <property type="protein sequence ID" value="ECS6133857.1"/>
    <property type="molecule type" value="Genomic_DNA"/>
</dbReference>
<reference evidence="4" key="2">
    <citation type="submission" date="2018-09" db="EMBL/GenBank/DDBJ databases">
        <authorList>
            <consortium name="GenomeTrakr network: Whole genome sequencing for foodborne pathogen traceback"/>
        </authorList>
    </citation>
    <scope>NUCLEOTIDE SEQUENCE</scope>
    <source>
        <strain evidence="1">FSIS1609251</strain>
        <strain evidence="4">FSIS21822075</strain>
    </source>
</reference>
<reference evidence="2" key="1">
    <citation type="submission" date="2018-07" db="EMBL/GenBank/DDBJ databases">
        <authorList>
            <consortium name="NARMS: The National Antimicrobial Resistance Monitoring System"/>
        </authorList>
    </citation>
    <scope>NUCLEOTIDE SEQUENCE</scope>
    <source>
        <strain evidence="2">FSIS11811949</strain>
        <strain evidence="5">FSIS11813686</strain>
        <strain evidence="3">FSIS11813894</strain>
    </source>
</reference>
<evidence type="ECO:0000313" key="2">
    <source>
        <dbReference type="EMBL" id="ECT1477442.1"/>
    </source>
</evidence>
<accession>A0A2T8MP17</accession>
<dbReference type="EMBL" id="AAKLVW010000015">
    <property type="protein sequence ID" value="ECT1477442.1"/>
    <property type="molecule type" value="Genomic_DNA"/>
</dbReference>
<evidence type="ECO:0000313" key="5">
    <source>
        <dbReference type="EMBL" id="ECV0505501.1"/>
    </source>
</evidence>
<dbReference type="EMBL" id="AAKSYA010000016">
    <property type="protein sequence ID" value="ECV0339491.1"/>
    <property type="molecule type" value="Genomic_DNA"/>
</dbReference>
<name>A0A2T8MP17_SALAN</name>
<proteinExistence type="predicted"/>
<sequence length="79" mass="8915">MRIRNGRNTHQQTDHYLKHINPLLPRLYHQYLSELAAITLSQGIPVILQAACALAFLAHPSHELMYVPGDSLPCRLDAT</sequence>
<organism evidence="4">
    <name type="scientific">Salmonella anatum</name>
    <dbReference type="NCBI Taxonomy" id="58712"/>
    <lineage>
        <taxon>Bacteria</taxon>
        <taxon>Pseudomonadati</taxon>
        <taxon>Pseudomonadota</taxon>
        <taxon>Gammaproteobacteria</taxon>
        <taxon>Enterobacterales</taxon>
        <taxon>Enterobacteriaceae</taxon>
        <taxon>Salmonella</taxon>
    </lineage>
</organism>
<dbReference type="EMBL" id="AAKMPV010000010">
    <property type="protein sequence ID" value="ECT3924048.1"/>
    <property type="molecule type" value="Genomic_DNA"/>
</dbReference>
<evidence type="ECO:0000313" key="4">
    <source>
        <dbReference type="EMBL" id="ECV0339491.1"/>
    </source>
</evidence>